<dbReference type="eggNOG" id="COG1562">
    <property type="taxonomic scope" value="Bacteria"/>
</dbReference>
<comment type="pathway">
    <text evidence="1">Carotenoid biosynthesis; phytoene biosynthesis.</text>
</comment>
<proteinExistence type="predicted"/>
<dbReference type="InterPro" id="IPR044843">
    <property type="entry name" value="Trans_IPPS_bact-type"/>
</dbReference>
<keyword evidence="2" id="KW-0808">Transferase</keyword>
<evidence type="ECO:0000313" key="5">
    <source>
        <dbReference type="Proteomes" id="UP000029737"/>
    </source>
</evidence>
<sequence length="328" mass="35909">MNERELDAAGIRSRGLRAAYRHCRRVNEAHGRTYFLATRLLPPSRRPAIHALYGLAREVDDIVDDPGGALDERGKSAGLDELASELARAFAGEESELAVVRAVVDTANRYGIEQHYFSSFMASMRQDLTVSEYRNRAELNDYVYGSAEVIGLQVLPVLGTRCPAEEAAPYAAALGNAFQLTNFLRDVGEDLRRGRVYLPADELAAFDVDEPRLRQCLRSGVPDRRVRRALADQVARTRAVYRRAAPGIAMLDPISRPCISTAYTLYGEILDRIVESGYDVFANRVSVSRSRGLGVALSGCGAVATARIRARLAGGREDVSSSSMLGGR</sequence>
<dbReference type="UniPathway" id="UPA00799"/>
<dbReference type="GO" id="GO:0051996">
    <property type="term" value="F:squalene synthase [NAD(P)H] activity"/>
    <property type="evidence" value="ECO:0007669"/>
    <property type="project" value="InterPro"/>
</dbReference>
<dbReference type="EMBL" id="JPMV01000013">
    <property type="protein sequence ID" value="KGI82074.1"/>
    <property type="molecule type" value="Genomic_DNA"/>
</dbReference>
<dbReference type="KEGG" id="aey:CDG81_09540"/>
<dbReference type="Proteomes" id="UP000029737">
    <property type="component" value="Unassembled WGS sequence"/>
</dbReference>
<dbReference type="Pfam" id="PF00494">
    <property type="entry name" value="SQS_PSY"/>
    <property type="match status" value="1"/>
</dbReference>
<evidence type="ECO:0000313" key="6">
    <source>
        <dbReference type="Proteomes" id="UP000215043"/>
    </source>
</evidence>
<dbReference type="Gene3D" id="1.10.600.10">
    <property type="entry name" value="Farnesyl Diphosphate Synthase"/>
    <property type="match status" value="1"/>
</dbReference>
<dbReference type="GO" id="GO:0016117">
    <property type="term" value="P:carotenoid biosynthetic process"/>
    <property type="evidence" value="ECO:0007669"/>
    <property type="project" value="UniProtKB-ARBA"/>
</dbReference>
<dbReference type="SFLD" id="SFLDS00005">
    <property type="entry name" value="Isoprenoid_Synthase_Type_I"/>
    <property type="match status" value="1"/>
</dbReference>
<evidence type="ECO:0000313" key="4">
    <source>
        <dbReference type="EMBL" id="KGI82074.1"/>
    </source>
</evidence>
<dbReference type="Proteomes" id="UP000215043">
    <property type="component" value="Chromosome"/>
</dbReference>
<keyword evidence="5" id="KW-1185">Reference proteome</keyword>
<reference evidence="3 6" key="2">
    <citation type="submission" date="2017-08" db="EMBL/GenBank/DDBJ databases">
        <title>The complete genome sequence of moderately halophilic actinomycete Actinopolyspora erythraea YIM 90600, the producer of novel erythromycin, novel actinopolysporins A-C and tubercidin.</title>
        <authorList>
            <person name="Yin M."/>
            <person name="Tang S."/>
        </authorList>
    </citation>
    <scope>NUCLEOTIDE SEQUENCE [LARGE SCALE GENOMIC DNA]</scope>
    <source>
        <strain evidence="3 6">YIM 90600</strain>
    </source>
</reference>
<dbReference type="SUPFAM" id="SSF48576">
    <property type="entry name" value="Terpenoid synthases"/>
    <property type="match status" value="1"/>
</dbReference>
<dbReference type="RefSeq" id="WP_043571634.1">
    <property type="nucleotide sequence ID" value="NZ_CP022752.1"/>
</dbReference>
<organism evidence="3 6">
    <name type="scientific">Actinopolyspora erythraea</name>
    <dbReference type="NCBI Taxonomy" id="414996"/>
    <lineage>
        <taxon>Bacteria</taxon>
        <taxon>Bacillati</taxon>
        <taxon>Actinomycetota</taxon>
        <taxon>Actinomycetes</taxon>
        <taxon>Actinopolysporales</taxon>
        <taxon>Actinopolysporaceae</taxon>
        <taxon>Actinopolyspora</taxon>
    </lineage>
</organism>
<protein>
    <submittedName>
        <fullName evidence="4">Phytoene synthase</fullName>
    </submittedName>
    <submittedName>
        <fullName evidence="3">Phytoene/squalene synthase family protein</fullName>
    </submittedName>
</protein>
<accession>A0A099D7V2</accession>
<dbReference type="HOGENOM" id="CLU_037269_1_2_11"/>
<dbReference type="AlphaFoldDB" id="A0A099D7V2"/>
<dbReference type="SFLD" id="SFLDG01212">
    <property type="entry name" value="Phytoene_synthase_like"/>
    <property type="match status" value="1"/>
</dbReference>
<evidence type="ECO:0000313" key="3">
    <source>
        <dbReference type="EMBL" id="ASU78480.1"/>
    </source>
</evidence>
<dbReference type="OrthoDB" id="9807580at2"/>
<reference evidence="4 5" key="1">
    <citation type="journal article" date="2014" name="PLoS ONE">
        <title>Identification and Characterization of a New Erythromycin Biosynthetic Gene Cluster in Actinopolyspora erythraea YIM90600, a Novel Erythronolide-Producing Halophilic Actinomycete Isolated from Salt Field.</title>
        <authorList>
            <person name="Chen D."/>
            <person name="Feng J."/>
            <person name="Huang L."/>
            <person name="Zhang Q."/>
            <person name="Wu J."/>
            <person name="Zhu X."/>
            <person name="Duan Y."/>
            <person name="Xu Z."/>
        </authorList>
    </citation>
    <scope>NUCLEOTIDE SEQUENCE [LARGE SCALE GENOMIC DNA]</scope>
    <source>
        <strain evidence="4 5">YIM90600</strain>
    </source>
</reference>
<dbReference type="SFLD" id="SFLDG01018">
    <property type="entry name" value="Squalene/Phytoene_Synthase_Lik"/>
    <property type="match status" value="1"/>
</dbReference>
<dbReference type="PROSITE" id="PS01045">
    <property type="entry name" value="SQUALEN_PHYTOEN_SYN_2"/>
    <property type="match status" value="1"/>
</dbReference>
<dbReference type="CDD" id="cd00683">
    <property type="entry name" value="Trans_IPPS_HH"/>
    <property type="match status" value="1"/>
</dbReference>
<dbReference type="InterPro" id="IPR019845">
    <property type="entry name" value="Squalene/phytoene_synthase_CS"/>
</dbReference>
<gene>
    <name evidence="3" type="ORF">CDG81_09540</name>
    <name evidence="4" type="ORF">IL38_07110</name>
</gene>
<dbReference type="InterPro" id="IPR008949">
    <property type="entry name" value="Isoprenoid_synthase_dom_sf"/>
</dbReference>
<dbReference type="InterPro" id="IPR002060">
    <property type="entry name" value="Squ/phyt_synthse"/>
</dbReference>
<evidence type="ECO:0000256" key="1">
    <source>
        <dbReference type="ARBA" id="ARBA00004684"/>
    </source>
</evidence>
<evidence type="ECO:0000256" key="2">
    <source>
        <dbReference type="ARBA" id="ARBA00022679"/>
    </source>
</evidence>
<dbReference type="EMBL" id="CP022752">
    <property type="protein sequence ID" value="ASU78480.1"/>
    <property type="molecule type" value="Genomic_DNA"/>
</dbReference>
<dbReference type="InterPro" id="IPR033904">
    <property type="entry name" value="Trans_IPPS_HH"/>
</dbReference>
<dbReference type="PANTHER" id="PTHR31480">
    <property type="entry name" value="BIFUNCTIONAL LYCOPENE CYCLASE/PHYTOENE SYNTHASE"/>
    <property type="match status" value="1"/>
</dbReference>
<name>A0A099D7V2_9ACTN</name>
<dbReference type="GO" id="GO:0004311">
    <property type="term" value="F:geranylgeranyl diphosphate synthase activity"/>
    <property type="evidence" value="ECO:0007669"/>
    <property type="project" value="InterPro"/>
</dbReference>